<keyword evidence="4" id="KW-1185">Reference proteome</keyword>
<dbReference type="Gene3D" id="2.130.10.130">
    <property type="entry name" value="Integrin alpha, N-terminal"/>
    <property type="match status" value="2"/>
</dbReference>
<dbReference type="Proteomes" id="UP001226574">
    <property type="component" value="Unassembled WGS sequence"/>
</dbReference>
<keyword evidence="1" id="KW-0732">Signal</keyword>
<dbReference type="PROSITE" id="PS51257">
    <property type="entry name" value="PROKAR_LIPOPROTEIN"/>
    <property type="match status" value="1"/>
</dbReference>
<evidence type="ECO:0000259" key="2">
    <source>
        <dbReference type="Pfam" id="PF07593"/>
    </source>
</evidence>
<organism evidence="3 4">
    <name type="scientific">Pseudoalteromonas haloplanktis</name>
    <name type="common">Alteromonas haloplanktis</name>
    <dbReference type="NCBI Taxonomy" id="228"/>
    <lineage>
        <taxon>Bacteria</taxon>
        <taxon>Pseudomonadati</taxon>
        <taxon>Pseudomonadota</taxon>
        <taxon>Gammaproteobacteria</taxon>
        <taxon>Alteromonadales</taxon>
        <taxon>Pseudoalteromonadaceae</taxon>
        <taxon>Pseudoalteromonas</taxon>
    </lineage>
</organism>
<feature type="domain" description="ASPIC/UnbV" evidence="2">
    <location>
        <begin position="569"/>
        <end position="634"/>
    </location>
</feature>
<dbReference type="InterPro" id="IPR028994">
    <property type="entry name" value="Integrin_alpha_N"/>
</dbReference>
<evidence type="ECO:0000256" key="1">
    <source>
        <dbReference type="ARBA" id="ARBA00022729"/>
    </source>
</evidence>
<reference evidence="3 4" key="1">
    <citation type="submission" date="2023-08" db="EMBL/GenBank/DDBJ databases">
        <title>Pseudoalteromonas haloplanktis LL1 genome.</title>
        <authorList>
            <person name="Wu S."/>
        </authorList>
    </citation>
    <scope>NUCLEOTIDE SEQUENCE [LARGE SCALE GENOMIC DNA]</scope>
    <source>
        <strain evidence="3 4">LL1</strain>
    </source>
</reference>
<evidence type="ECO:0000313" key="3">
    <source>
        <dbReference type="EMBL" id="MDQ9093559.1"/>
    </source>
</evidence>
<gene>
    <name evidence="3" type="ORF">RC083_18480</name>
</gene>
<dbReference type="PANTHER" id="PTHR16026:SF0">
    <property type="entry name" value="CARTILAGE ACIDIC PROTEIN 1"/>
    <property type="match status" value="1"/>
</dbReference>
<dbReference type="InterPro" id="IPR013517">
    <property type="entry name" value="FG-GAP"/>
</dbReference>
<proteinExistence type="predicted"/>
<dbReference type="Pfam" id="PF13517">
    <property type="entry name" value="FG-GAP_3"/>
    <property type="match status" value="3"/>
</dbReference>
<dbReference type="InterPro" id="IPR027039">
    <property type="entry name" value="Crtac1"/>
</dbReference>
<dbReference type="EMBL" id="JAVIFY010000017">
    <property type="protein sequence ID" value="MDQ9093559.1"/>
    <property type="molecule type" value="Genomic_DNA"/>
</dbReference>
<sequence length="642" mass="71470">MDNLGFKLTAITVALAMTACSHKESNVSMPQQVVFTDVSTEVGLDTDKNWKYGGPSLSDLNNDGYYELLLTNHDSTPVQLFLSNSDFSYTKQADIYPRVDLHGMASGDYDNDGDNDILLSLGGGNGLTPQPQRLLQNNNGQFTDVTEQAGLSKMGARGRSVRWVDLDNDGDLDFIQVNAEKMVTENTPRNILFMNNGNGTFEYHPSPVFENLNSERVLITDFNNDNIPDIIGFNGYSPLVVLQGNNDLSFTDVTSHVLPKGLETTGTLTLAHADIDNDGDMDYYLARGKLHYSIANNSISYNNELKRLDLRDEGNKSHDGLSLTTQGSLILSGFYHFPRGKKMAAMPVYLGEQQVQITTPSDEYEINPVQAQGFAKSITKTGWYIGYLGNNQWRVEWHLADDLAWDVRASFKNVLDYKTQWTPQNLALQDILLRNDNGRFVDISSQLPTETIDNNWGVVPGDFNNDALVDFVVYRFGYLKQRVADLLLINQGNNNFTSQLLNSATSELNQDSHGDMGAAFDYNHDGKLDLLSGDDDNGSWHLYKNTTPMADKHFSLIRVGYSQTGIDPLGAKIHIRTEQATQYQLVGSHSASHSQSLMNIAHFGLGNDANIKEISITWRDGSNQVLRNQPADRLIDIGNIKY</sequence>
<dbReference type="InterPro" id="IPR011519">
    <property type="entry name" value="UnbV_ASPIC"/>
</dbReference>
<dbReference type="Pfam" id="PF07593">
    <property type="entry name" value="UnbV_ASPIC"/>
    <property type="match status" value="1"/>
</dbReference>
<comment type="caution">
    <text evidence="3">The sequence shown here is derived from an EMBL/GenBank/DDBJ whole genome shotgun (WGS) entry which is preliminary data.</text>
</comment>
<dbReference type="PANTHER" id="PTHR16026">
    <property type="entry name" value="CARTILAGE ACIDIC PROTEIN 1"/>
    <property type="match status" value="1"/>
</dbReference>
<accession>A0ABU1BGG4</accession>
<dbReference type="SUPFAM" id="SSF69318">
    <property type="entry name" value="Integrin alpha N-terminal domain"/>
    <property type="match status" value="2"/>
</dbReference>
<protein>
    <submittedName>
        <fullName evidence="3">CRTAC1 family protein</fullName>
    </submittedName>
</protein>
<evidence type="ECO:0000313" key="4">
    <source>
        <dbReference type="Proteomes" id="UP001226574"/>
    </source>
</evidence>
<name>A0ABU1BGG4_PSEHA</name>